<feature type="region of interest" description="Disordered" evidence="1">
    <location>
        <begin position="152"/>
        <end position="234"/>
    </location>
</feature>
<dbReference type="Proteomes" id="UP000014074">
    <property type="component" value="Unassembled WGS sequence"/>
</dbReference>
<feature type="compositionally biased region" description="Polar residues" evidence="1">
    <location>
        <begin position="211"/>
        <end position="221"/>
    </location>
</feature>
<evidence type="ECO:0000256" key="1">
    <source>
        <dbReference type="SAM" id="MobiDB-lite"/>
    </source>
</evidence>
<evidence type="ECO:0000313" key="3">
    <source>
        <dbReference type="Proteomes" id="UP000014074"/>
    </source>
</evidence>
<evidence type="ECO:0000313" key="2">
    <source>
        <dbReference type="EMBL" id="EON98160.1"/>
    </source>
</evidence>
<dbReference type="EMBL" id="KB933232">
    <property type="protein sequence ID" value="EON98160.1"/>
    <property type="molecule type" value="Genomic_DNA"/>
</dbReference>
<feature type="compositionally biased region" description="Basic and acidic residues" evidence="1">
    <location>
        <begin position="452"/>
        <end position="470"/>
    </location>
</feature>
<dbReference type="KEGG" id="tmn:UCRPA7_6318"/>
<feature type="compositionally biased region" description="Basic and acidic residues" evidence="1">
    <location>
        <begin position="429"/>
        <end position="439"/>
    </location>
</feature>
<feature type="compositionally biased region" description="Basic and acidic residues" evidence="1">
    <location>
        <begin position="361"/>
        <end position="376"/>
    </location>
</feature>
<keyword evidence="3" id="KW-1185">Reference proteome</keyword>
<feature type="compositionally biased region" description="Polar residues" evidence="1">
    <location>
        <begin position="161"/>
        <end position="183"/>
    </location>
</feature>
<feature type="region of interest" description="Disordered" evidence="1">
    <location>
        <begin position="429"/>
        <end position="494"/>
    </location>
</feature>
<dbReference type="HOGENOM" id="CLU_023048_1_0_1"/>
<dbReference type="OrthoDB" id="5427699at2759"/>
<proteinExistence type="predicted"/>
<name>R8BFT2_PHAM7</name>
<sequence>MVPIGEIPGIDLQASNSYPPISASGAHRSVSETHLAVTSQEEKIRRLEMQNAKIKQAWENERKQLQANRDRAEEVYLEERTLMEEERAEWDAERAVLEDEIRNLQEQLLGITNGMSKIRSPRNGMAAGRKVSNGMNAIGTFEAAGMNGAIQNHFRGGWDNSPESVRGSESSQGSGNGRTTQAGALQPSGHGSARIGPLGQPEISPFIPLNQHLTTDSSSFDSMAAPDPKDDTPVPTVDIQEIHPELEGIPIKQTAISKFTFSDKPSSKSSSRTPSPPAADTNSPPTVRAKEQTLKVLAAEPSRRLTMHAGHTPNHSLSVLPSAAETVAGTTASSSGTNTPTLQAAVDGSASDPSAGLDEPVEPRVTKETSEDHPEPLFEPSEDGDRELKGPLTIRNMPAHDEIFFRRLSDKLERVNSGEDAVPTVLKRSIEGIETEASKPDVGAGPANHGGDAAHDSEDKEKDSEKGEKTEAEEEIPLKLKRSNNFGAPFGAFR</sequence>
<feature type="compositionally biased region" description="Low complexity" evidence="1">
    <location>
        <begin position="322"/>
        <end position="337"/>
    </location>
</feature>
<feature type="compositionally biased region" description="Low complexity" evidence="1">
    <location>
        <begin position="261"/>
        <end position="281"/>
    </location>
</feature>
<reference evidence="3" key="1">
    <citation type="journal article" date="2013" name="Genome Announc.">
        <title>Draft genome sequence of the ascomycete Phaeoacremonium aleophilum strain UCR-PA7, a causal agent of the esca disease complex in grapevines.</title>
        <authorList>
            <person name="Blanco-Ulate B."/>
            <person name="Rolshausen P."/>
            <person name="Cantu D."/>
        </authorList>
    </citation>
    <scope>NUCLEOTIDE SEQUENCE [LARGE SCALE GENOMIC DNA]</scope>
    <source>
        <strain evidence="3">UCR-PA7</strain>
    </source>
</reference>
<accession>R8BFT2</accession>
<dbReference type="AlphaFoldDB" id="R8BFT2"/>
<organism evidence="2 3">
    <name type="scientific">Phaeoacremonium minimum (strain UCR-PA7)</name>
    <name type="common">Esca disease fungus</name>
    <name type="synonym">Togninia minima</name>
    <dbReference type="NCBI Taxonomy" id="1286976"/>
    <lineage>
        <taxon>Eukaryota</taxon>
        <taxon>Fungi</taxon>
        <taxon>Dikarya</taxon>
        <taxon>Ascomycota</taxon>
        <taxon>Pezizomycotina</taxon>
        <taxon>Sordariomycetes</taxon>
        <taxon>Sordariomycetidae</taxon>
        <taxon>Togniniales</taxon>
        <taxon>Togniniaceae</taxon>
        <taxon>Phaeoacremonium</taxon>
    </lineage>
</organism>
<protein>
    <submittedName>
        <fullName evidence="2">Uncharacterized protein</fullName>
    </submittedName>
</protein>
<gene>
    <name evidence="2" type="ORF">UCRPA7_6318</name>
</gene>
<feature type="region of interest" description="Disordered" evidence="1">
    <location>
        <begin position="1"/>
        <end position="42"/>
    </location>
</feature>
<dbReference type="GeneID" id="19326961"/>
<dbReference type="RefSeq" id="XP_007917047.1">
    <property type="nucleotide sequence ID" value="XM_007918856.1"/>
</dbReference>
<dbReference type="eggNOG" id="ENOG502SWUH">
    <property type="taxonomic scope" value="Eukaryota"/>
</dbReference>
<feature type="region of interest" description="Disordered" evidence="1">
    <location>
        <begin position="261"/>
        <end position="394"/>
    </location>
</feature>